<evidence type="ECO:0000313" key="2">
    <source>
        <dbReference type="Proteomes" id="UP000712600"/>
    </source>
</evidence>
<reference evidence="1" key="1">
    <citation type="submission" date="2019-12" db="EMBL/GenBank/DDBJ databases">
        <title>Genome sequencing and annotation of Brassica cretica.</title>
        <authorList>
            <person name="Studholme D.J."/>
            <person name="Sarris P."/>
        </authorList>
    </citation>
    <scope>NUCLEOTIDE SEQUENCE</scope>
    <source>
        <strain evidence="1">PFS-109/04</strain>
        <tissue evidence="1">Leaf</tissue>
    </source>
</reference>
<accession>A0A8S9Q1B1</accession>
<protein>
    <submittedName>
        <fullName evidence="1">Uncharacterized protein</fullName>
    </submittedName>
</protein>
<gene>
    <name evidence="1" type="ORF">F2Q69_00018194</name>
</gene>
<name>A0A8S9Q1B1_BRACR</name>
<dbReference type="Proteomes" id="UP000712600">
    <property type="component" value="Unassembled WGS sequence"/>
</dbReference>
<sequence>MMAKLTADLRAFESGLMGPPCCCSSGGVRLGWIVGSKPYLFSVLQVRHRRLLGSALQVAASHPRILENLKEFSNMFLVFSLGPSYVDSIFASLLRHPVSFLVSSPICPPGSSFVVKFRFQWCSSEAKKLCGSLVCNLRVFRFTCSGKSGLCLVVPWWNCVIRLAFNPNKLGCIAFSINPASVSLLFTKLEVYGSVPSLCYLQTLSPGGFHLPFRLLVPRPLRLCCYLRVAPYHYEFSNFSS</sequence>
<evidence type="ECO:0000313" key="1">
    <source>
        <dbReference type="EMBL" id="KAF3535130.1"/>
    </source>
</evidence>
<proteinExistence type="predicted"/>
<organism evidence="1 2">
    <name type="scientific">Brassica cretica</name>
    <name type="common">Mustard</name>
    <dbReference type="NCBI Taxonomy" id="69181"/>
    <lineage>
        <taxon>Eukaryota</taxon>
        <taxon>Viridiplantae</taxon>
        <taxon>Streptophyta</taxon>
        <taxon>Embryophyta</taxon>
        <taxon>Tracheophyta</taxon>
        <taxon>Spermatophyta</taxon>
        <taxon>Magnoliopsida</taxon>
        <taxon>eudicotyledons</taxon>
        <taxon>Gunneridae</taxon>
        <taxon>Pentapetalae</taxon>
        <taxon>rosids</taxon>
        <taxon>malvids</taxon>
        <taxon>Brassicales</taxon>
        <taxon>Brassicaceae</taxon>
        <taxon>Brassiceae</taxon>
        <taxon>Brassica</taxon>
    </lineage>
</organism>
<dbReference type="AlphaFoldDB" id="A0A8S9Q1B1"/>
<comment type="caution">
    <text evidence="1">The sequence shown here is derived from an EMBL/GenBank/DDBJ whole genome shotgun (WGS) entry which is preliminary data.</text>
</comment>
<dbReference type="EMBL" id="QGKX02001290">
    <property type="protein sequence ID" value="KAF3535130.1"/>
    <property type="molecule type" value="Genomic_DNA"/>
</dbReference>